<proteinExistence type="predicted"/>
<keyword evidence="2" id="KW-0732">Signal</keyword>
<evidence type="ECO:0000313" key="4">
    <source>
        <dbReference type="Proteomes" id="UP001557485"/>
    </source>
</evidence>
<dbReference type="EMBL" id="JBFRYA010000013">
    <property type="protein sequence ID" value="MEX1670085.1"/>
    <property type="molecule type" value="Genomic_DNA"/>
</dbReference>
<accession>A0ABV3U9F2</accession>
<reference evidence="3 4" key="1">
    <citation type="journal article" date="2011" name="Int. J. Syst. Evol. Microbiol.">
        <title>Zhongshania antarctica gen. nov., sp. nov. and Zhongshania guokunii sp. nov., gammaproteobacteria respectively isolated from coastal attached (fast) ice and surface seawater of the Antarctic.</title>
        <authorList>
            <person name="Li H.J."/>
            <person name="Zhang X.Y."/>
            <person name="Chen C.X."/>
            <person name="Zhang Y.J."/>
            <person name="Gao Z.M."/>
            <person name="Yu Y."/>
            <person name="Chen X.L."/>
            <person name="Chen B."/>
            <person name="Zhang Y.Z."/>
        </authorList>
    </citation>
    <scope>NUCLEOTIDE SEQUENCE [LARGE SCALE GENOMIC DNA]</scope>
    <source>
        <strain evidence="3 4">ZS6-22T</strain>
    </source>
</reference>
<name>A0ABV3U9F2_9GAMM</name>
<feature type="chain" id="PRO_5045768366" evidence="2">
    <location>
        <begin position="39"/>
        <end position="171"/>
    </location>
</feature>
<evidence type="ECO:0000256" key="2">
    <source>
        <dbReference type="SAM" id="SignalP"/>
    </source>
</evidence>
<comment type="caution">
    <text evidence="3">The sequence shown here is derived from an EMBL/GenBank/DDBJ whole genome shotgun (WGS) entry which is preliminary data.</text>
</comment>
<evidence type="ECO:0000313" key="3">
    <source>
        <dbReference type="EMBL" id="MEX1670085.1"/>
    </source>
</evidence>
<sequence length="171" mass="19879">MMTNTTALSLESPRLLRNMLLTGLLALAVALAPKQAHADNAEAAAAVLIGAAVLYAAHDSYKSDKKYRKHHVHDRYCGHHVEYRGNDHHRYGNAHVYYQNQHQRDRYSSSYGKHHKYVDQKHKGKHGNKYAKKHDKHDRYSRHDHKGSKYRRDDRHGNQSWNTRVRVSQGH</sequence>
<feature type="compositionally biased region" description="Basic residues" evidence="1">
    <location>
        <begin position="117"/>
        <end position="149"/>
    </location>
</feature>
<feature type="compositionally biased region" description="Polar residues" evidence="1">
    <location>
        <begin position="158"/>
        <end position="171"/>
    </location>
</feature>
<feature type="region of interest" description="Disordered" evidence="1">
    <location>
        <begin position="117"/>
        <end position="171"/>
    </location>
</feature>
<protein>
    <submittedName>
        <fullName evidence="3">Uncharacterized protein</fullName>
    </submittedName>
</protein>
<feature type="signal peptide" evidence="2">
    <location>
        <begin position="1"/>
        <end position="38"/>
    </location>
</feature>
<dbReference type="Proteomes" id="UP001557485">
    <property type="component" value="Unassembled WGS sequence"/>
</dbReference>
<organism evidence="3 4">
    <name type="scientific">Zhongshania guokunii</name>
    <dbReference type="NCBI Taxonomy" id="641783"/>
    <lineage>
        <taxon>Bacteria</taxon>
        <taxon>Pseudomonadati</taxon>
        <taxon>Pseudomonadota</taxon>
        <taxon>Gammaproteobacteria</taxon>
        <taxon>Cellvibrionales</taxon>
        <taxon>Spongiibacteraceae</taxon>
        <taxon>Zhongshania</taxon>
    </lineage>
</organism>
<gene>
    <name evidence="3" type="ORF">AB4876_14280</name>
</gene>
<evidence type="ECO:0000256" key="1">
    <source>
        <dbReference type="SAM" id="MobiDB-lite"/>
    </source>
</evidence>
<dbReference type="RefSeq" id="WP_368382452.1">
    <property type="nucleotide sequence ID" value="NZ_JBFRYA010000013.1"/>
</dbReference>
<keyword evidence="4" id="KW-1185">Reference proteome</keyword>